<feature type="transmembrane region" description="Helical" evidence="8">
    <location>
        <begin position="317"/>
        <end position="339"/>
    </location>
</feature>
<reference evidence="10 11" key="1">
    <citation type="submission" date="2020-08" db="EMBL/GenBank/DDBJ databases">
        <title>Genomic Encyclopedia of Type Strains, Phase IV (KMG-IV): sequencing the most valuable type-strain genomes for metagenomic binning, comparative biology and taxonomic classification.</title>
        <authorList>
            <person name="Goeker M."/>
        </authorList>
    </citation>
    <scope>NUCLEOTIDE SEQUENCE [LARGE SCALE GENOMIC DNA]</scope>
    <source>
        <strain evidence="10 11">DSM 12251</strain>
    </source>
</reference>
<protein>
    <submittedName>
        <fullName evidence="10">Carbon starvation protein</fullName>
    </submittedName>
</protein>
<feature type="transmembrane region" description="Helical" evidence="8">
    <location>
        <begin position="34"/>
        <end position="52"/>
    </location>
</feature>
<feature type="transmembrane region" description="Helical" evidence="8">
    <location>
        <begin position="253"/>
        <end position="274"/>
    </location>
</feature>
<dbReference type="InterPro" id="IPR003706">
    <property type="entry name" value="CstA_N"/>
</dbReference>
<feature type="transmembrane region" description="Helical" evidence="8">
    <location>
        <begin position="117"/>
        <end position="138"/>
    </location>
</feature>
<proteinExistence type="inferred from homology"/>
<feature type="domain" description="CstA N-terminal" evidence="9">
    <location>
        <begin position="33"/>
        <end position="590"/>
    </location>
</feature>
<accession>A0A7W7YP49</accession>
<evidence type="ECO:0000256" key="3">
    <source>
        <dbReference type="ARBA" id="ARBA00022448"/>
    </source>
</evidence>
<feature type="transmembrane region" description="Helical" evidence="8">
    <location>
        <begin position="86"/>
        <end position="111"/>
    </location>
</feature>
<organism evidence="10 11">
    <name type="scientific">Prosthecobacter dejongeii</name>
    <dbReference type="NCBI Taxonomy" id="48465"/>
    <lineage>
        <taxon>Bacteria</taxon>
        <taxon>Pseudomonadati</taxon>
        <taxon>Verrucomicrobiota</taxon>
        <taxon>Verrucomicrobiia</taxon>
        <taxon>Verrucomicrobiales</taxon>
        <taxon>Verrucomicrobiaceae</taxon>
        <taxon>Prosthecobacter</taxon>
    </lineage>
</organism>
<dbReference type="PANTHER" id="PTHR30252">
    <property type="entry name" value="INNER MEMBRANE PEPTIDE TRANSPORTER"/>
    <property type="match status" value="1"/>
</dbReference>
<dbReference type="RefSeq" id="WP_184211828.1">
    <property type="nucleotide sequence ID" value="NZ_JACHIF010000010.1"/>
</dbReference>
<dbReference type="InterPro" id="IPR051605">
    <property type="entry name" value="CstA"/>
</dbReference>
<evidence type="ECO:0000256" key="2">
    <source>
        <dbReference type="ARBA" id="ARBA00007755"/>
    </source>
</evidence>
<dbReference type="AlphaFoldDB" id="A0A7W7YP49"/>
<dbReference type="PANTHER" id="PTHR30252:SF3">
    <property type="entry name" value="PYRUVATE_PROTON SYMPORTER BTST"/>
    <property type="match status" value="1"/>
</dbReference>
<evidence type="ECO:0000256" key="4">
    <source>
        <dbReference type="ARBA" id="ARBA00022475"/>
    </source>
</evidence>
<evidence type="ECO:0000256" key="5">
    <source>
        <dbReference type="ARBA" id="ARBA00022692"/>
    </source>
</evidence>
<sequence length="684" mass="73342">MPKFLRILLWIAISALGAGSVAFSAFHKGETINALWIVVAGLCSFAVAYRFYSKWLITKVLVLDDERSTPAHTKKDGKDFVPTNKWVVFGHHFAAIAGPGPLVGPVLAAQFGYLPGMLWILIGATLGGGVHDAIVMFASIRRGGKSVGQMLKEEVNPLVGFVAMISVLAIMTILLAVLGLVVVKALAESPWGLFTIAMTIPLAFFMGVGHTIFKISVKAVTIFGIVGLLVGVWAGSKLGAWGIEHYFEQRGEWMAWAIMIYGFAASVLPVWMLLAPRDYLSTFMKIGTVAVLAIAVIFVAPELHMPKITKFIDGTGPVFLGAVFPFVFITIACGAISGFHALISSGTTPKLLDREGSIRSVAYGAMITEMLVALMALVAACALQPGEYFAINAGINKTMPPEQVVATISALENGAYPVTVAGMNQLATDIGEKTMFGRAGGAPTFAVGMAQLFARAFGAQWMAFWYHFAIMFEALFILTTIDAGTRVGRFILQDFMGNIWKPLGNTQSLPANVFASAMLVAMWGYFLYQGVVDPLGGINTLWPLFGIANQLLAVIAFCLGTTILIKMGKARYIAVTLAPLALLITATFSAGYIKLFDKNPSMGFLAQVDLYAGKIAAGGTAKELSDWGHLKFNGLVDAWVTGFFLVAVAIIFFGCLVEWIKLLSGTKRAVLHEDPYIPAGSEAV</sequence>
<dbReference type="GO" id="GO:0009267">
    <property type="term" value="P:cellular response to starvation"/>
    <property type="evidence" value="ECO:0007669"/>
    <property type="project" value="InterPro"/>
</dbReference>
<evidence type="ECO:0000256" key="7">
    <source>
        <dbReference type="ARBA" id="ARBA00023136"/>
    </source>
</evidence>
<feature type="transmembrane region" description="Helical" evidence="8">
    <location>
        <begin position="638"/>
        <end position="660"/>
    </location>
</feature>
<feature type="transmembrane region" description="Helical" evidence="8">
    <location>
        <begin position="215"/>
        <end position="233"/>
    </location>
</feature>
<feature type="transmembrane region" description="Helical" evidence="8">
    <location>
        <begin position="572"/>
        <end position="593"/>
    </location>
</feature>
<feature type="transmembrane region" description="Helical" evidence="8">
    <location>
        <begin position="464"/>
        <end position="488"/>
    </location>
</feature>
<feature type="transmembrane region" description="Helical" evidence="8">
    <location>
        <begin position="286"/>
        <end position="305"/>
    </location>
</feature>
<keyword evidence="7 8" id="KW-0472">Membrane</keyword>
<feature type="transmembrane region" description="Helical" evidence="8">
    <location>
        <begin position="158"/>
        <end position="183"/>
    </location>
</feature>
<evidence type="ECO:0000313" key="10">
    <source>
        <dbReference type="EMBL" id="MBB5039748.1"/>
    </source>
</evidence>
<feature type="transmembrane region" description="Helical" evidence="8">
    <location>
        <begin position="189"/>
        <end position="208"/>
    </location>
</feature>
<comment type="caution">
    <text evidence="10">The sequence shown here is derived from an EMBL/GenBank/DDBJ whole genome shotgun (WGS) entry which is preliminary data.</text>
</comment>
<gene>
    <name evidence="10" type="ORF">HNQ64_004026</name>
</gene>
<evidence type="ECO:0000256" key="6">
    <source>
        <dbReference type="ARBA" id="ARBA00022989"/>
    </source>
</evidence>
<dbReference type="GO" id="GO:0005886">
    <property type="term" value="C:plasma membrane"/>
    <property type="evidence" value="ECO:0007669"/>
    <property type="project" value="UniProtKB-SubCell"/>
</dbReference>
<keyword evidence="4" id="KW-1003">Cell membrane</keyword>
<keyword evidence="3" id="KW-0813">Transport</keyword>
<evidence type="ECO:0000313" key="11">
    <source>
        <dbReference type="Proteomes" id="UP000534294"/>
    </source>
</evidence>
<feature type="transmembrane region" description="Helical" evidence="8">
    <location>
        <begin position="540"/>
        <end position="565"/>
    </location>
</feature>
<keyword evidence="5 8" id="KW-0812">Transmembrane</keyword>
<keyword evidence="6 8" id="KW-1133">Transmembrane helix</keyword>
<comment type="subcellular location">
    <subcellularLocation>
        <location evidence="1">Cell membrane</location>
        <topology evidence="1">Multi-pass membrane protein</topology>
    </subcellularLocation>
</comment>
<evidence type="ECO:0000256" key="8">
    <source>
        <dbReference type="SAM" id="Phobius"/>
    </source>
</evidence>
<feature type="transmembrane region" description="Helical" evidence="8">
    <location>
        <begin position="360"/>
        <end position="380"/>
    </location>
</feature>
<evidence type="ECO:0000256" key="1">
    <source>
        <dbReference type="ARBA" id="ARBA00004651"/>
    </source>
</evidence>
<keyword evidence="11" id="KW-1185">Reference proteome</keyword>
<comment type="similarity">
    <text evidence="2">Belongs to the peptide transporter carbon starvation (CstA) (TC 2.A.114) family.</text>
</comment>
<dbReference type="Pfam" id="PF02554">
    <property type="entry name" value="CstA"/>
    <property type="match status" value="1"/>
</dbReference>
<feature type="transmembrane region" description="Helical" evidence="8">
    <location>
        <begin position="509"/>
        <end position="528"/>
    </location>
</feature>
<dbReference type="Proteomes" id="UP000534294">
    <property type="component" value="Unassembled WGS sequence"/>
</dbReference>
<dbReference type="EMBL" id="JACHIF010000010">
    <property type="protein sequence ID" value="MBB5039748.1"/>
    <property type="molecule type" value="Genomic_DNA"/>
</dbReference>
<name>A0A7W7YP49_9BACT</name>
<evidence type="ECO:0000259" key="9">
    <source>
        <dbReference type="Pfam" id="PF02554"/>
    </source>
</evidence>